<keyword evidence="2" id="KW-1185">Reference proteome</keyword>
<dbReference type="AlphaFoldDB" id="H2C8E8"/>
<gene>
    <name evidence="1" type="ORF">MetMK1DRAFT_00028570</name>
</gene>
<sequence>MTNNVKCIKCGNEFSLLISGKPMCLRCSRDEIIHRVKRNLVRSGVDLRNSSLTILSPEFYSGVGEILANLIRKVCEPCNVSLRKEVITGEPDINSTIHELVVKVLESENRYFVFPLTADFYLAYLIYSSTRSLNGAYLNLYGLRVNVGEKTVLNLLYNTPYTELRGFSELTPRLITGDSLFDSILSWSHDRFPDNEVFHTFSPSVEELTRLFPRCRRCGAIISAGDYCKACEVDLSLVQ</sequence>
<dbReference type="HOGENOM" id="CLU_1127132_0_0_2"/>
<proteinExistence type="predicted"/>
<accession>H2C8E8</accession>
<dbReference type="Proteomes" id="UP000003980">
    <property type="component" value="Unassembled WGS sequence"/>
</dbReference>
<organism evidence="1 2">
    <name type="scientific">Metallosphaera yellowstonensis MK1</name>
    <dbReference type="NCBI Taxonomy" id="671065"/>
    <lineage>
        <taxon>Archaea</taxon>
        <taxon>Thermoproteota</taxon>
        <taxon>Thermoprotei</taxon>
        <taxon>Sulfolobales</taxon>
        <taxon>Sulfolobaceae</taxon>
        <taxon>Metallosphaera</taxon>
    </lineage>
</organism>
<reference evidence="1 2" key="1">
    <citation type="submission" date="2012-01" db="EMBL/GenBank/DDBJ databases">
        <title>Improved High-Quality Draft sequence of Metallosphaera yellowstonensis MK1.</title>
        <authorList>
            <consortium name="US DOE Joint Genome Institute"/>
            <person name="Lucas S."/>
            <person name="Han J."/>
            <person name="Cheng J.-F."/>
            <person name="Goodwin L."/>
            <person name="Pitluck S."/>
            <person name="Peters L."/>
            <person name="Teshima H."/>
            <person name="Detter J.C."/>
            <person name="Han C."/>
            <person name="Tapia R."/>
            <person name="Land M."/>
            <person name="Hauser L."/>
            <person name="Kyrpides N."/>
            <person name="Kozubal M."/>
            <person name="Macur R.E."/>
            <person name="Jay Z."/>
            <person name="Inskeep W."/>
            <person name="Woyke T."/>
        </authorList>
    </citation>
    <scope>NUCLEOTIDE SEQUENCE [LARGE SCALE GENOMIC DNA]</scope>
    <source>
        <strain evidence="1 2">MK1</strain>
    </source>
</reference>
<protein>
    <submittedName>
        <fullName evidence="1">Uncharacterized protein</fullName>
    </submittedName>
</protein>
<dbReference type="eggNOG" id="arCOG05984">
    <property type="taxonomic scope" value="Archaea"/>
</dbReference>
<evidence type="ECO:0000313" key="2">
    <source>
        <dbReference type="Proteomes" id="UP000003980"/>
    </source>
</evidence>
<evidence type="ECO:0000313" key="1">
    <source>
        <dbReference type="EMBL" id="EHP68424.1"/>
    </source>
</evidence>
<dbReference type="EMBL" id="JH597770">
    <property type="protein sequence ID" value="EHP68424.1"/>
    <property type="molecule type" value="Genomic_DNA"/>
</dbReference>
<dbReference type="OrthoDB" id="34451at2157"/>
<name>H2C8E8_9CREN</name>